<protein>
    <submittedName>
        <fullName evidence="2">Uncharacterized protein</fullName>
    </submittedName>
</protein>
<name>A0A1A8VQE2_PLAOA</name>
<proteinExistence type="predicted"/>
<evidence type="ECO:0000313" key="3">
    <source>
        <dbReference type="Proteomes" id="UP000078546"/>
    </source>
</evidence>
<gene>
    <name evidence="2" type="ORF">POVCU1_004280</name>
</gene>
<accession>A0A1A8VQE2</accession>
<feature type="compositionally biased region" description="Polar residues" evidence="1">
    <location>
        <begin position="106"/>
        <end position="120"/>
    </location>
</feature>
<evidence type="ECO:0000313" key="2">
    <source>
        <dbReference type="EMBL" id="SBS81032.1"/>
    </source>
</evidence>
<reference evidence="3" key="1">
    <citation type="submission" date="2016-05" db="EMBL/GenBank/DDBJ databases">
        <authorList>
            <person name="Naeem Raeece"/>
        </authorList>
    </citation>
    <scope>NUCLEOTIDE SEQUENCE [LARGE SCALE GENOMIC DNA]</scope>
</reference>
<dbReference type="Proteomes" id="UP000078546">
    <property type="component" value="Unassembled WGS sequence"/>
</dbReference>
<sequence>MSKINKFREECSDYRRVRCYNPKVHVSGWHDIQNDEDYVEKYNKMRDFYSAEYPTHKMEEKYKNVKRQCFVQLSNSQTRSLETLNHRNIPHPNVGSGGGGGAFIQEVSSQETPPSKSSTMFSGHTKMAFINGGFMLL</sequence>
<evidence type="ECO:0000256" key="1">
    <source>
        <dbReference type="SAM" id="MobiDB-lite"/>
    </source>
</evidence>
<feature type="region of interest" description="Disordered" evidence="1">
    <location>
        <begin position="89"/>
        <end position="120"/>
    </location>
</feature>
<dbReference type="AlphaFoldDB" id="A0A1A8VQE2"/>
<organism evidence="2 3">
    <name type="scientific">Plasmodium ovale curtisi</name>
    <dbReference type="NCBI Taxonomy" id="864141"/>
    <lineage>
        <taxon>Eukaryota</taxon>
        <taxon>Sar</taxon>
        <taxon>Alveolata</taxon>
        <taxon>Apicomplexa</taxon>
        <taxon>Aconoidasida</taxon>
        <taxon>Haemosporida</taxon>
        <taxon>Plasmodiidae</taxon>
        <taxon>Plasmodium</taxon>
        <taxon>Plasmodium (Plasmodium)</taxon>
    </lineage>
</organism>
<dbReference type="EMBL" id="FLQV01000086">
    <property type="protein sequence ID" value="SBS81032.1"/>
    <property type="molecule type" value="Genomic_DNA"/>
</dbReference>